<evidence type="ECO:0000259" key="5">
    <source>
        <dbReference type="Pfam" id="PF25973"/>
    </source>
</evidence>
<dbReference type="Gene3D" id="2.40.50.100">
    <property type="match status" value="1"/>
</dbReference>
<evidence type="ECO:0000256" key="2">
    <source>
        <dbReference type="SAM" id="MobiDB-lite"/>
    </source>
</evidence>
<dbReference type="Proteomes" id="UP001364224">
    <property type="component" value="Unassembled WGS sequence"/>
</dbReference>
<reference evidence="6 7" key="1">
    <citation type="submission" date="2024-02" db="EMBL/GenBank/DDBJ databases">
        <title>Adaptive strategies in a cosmopolitan and abundant soil bacterium.</title>
        <authorList>
            <person name="Carini P."/>
        </authorList>
    </citation>
    <scope>NUCLEOTIDE SEQUENCE [LARGE SCALE GENOMIC DNA]</scope>
    <source>
        <strain evidence="6 7">AZCC 1608</strain>
    </source>
</reference>
<comment type="caution">
    <text evidence="6">The sequence shown here is derived from an EMBL/GenBank/DDBJ whole genome shotgun (WGS) entry which is preliminary data.</text>
</comment>
<keyword evidence="3" id="KW-0812">Transmembrane</keyword>
<dbReference type="PANTHER" id="PTHR30469">
    <property type="entry name" value="MULTIDRUG RESISTANCE PROTEIN MDTA"/>
    <property type="match status" value="1"/>
</dbReference>
<dbReference type="InterPro" id="IPR006143">
    <property type="entry name" value="RND_pump_MFP"/>
</dbReference>
<dbReference type="Gene3D" id="1.10.287.470">
    <property type="entry name" value="Helix hairpin bin"/>
    <property type="match status" value="1"/>
</dbReference>
<feature type="domain" description="CzcB-like barrel-sandwich hybrid" evidence="5">
    <location>
        <begin position="102"/>
        <end position="248"/>
    </location>
</feature>
<keyword evidence="3" id="KW-0472">Membrane</keyword>
<proteinExistence type="inferred from homology"/>
<keyword evidence="7" id="KW-1185">Reference proteome</keyword>
<gene>
    <name evidence="6" type="ORF">V1286_000647</name>
</gene>
<dbReference type="Pfam" id="PF25954">
    <property type="entry name" value="Beta-barrel_RND_2"/>
    <property type="match status" value="1"/>
</dbReference>
<dbReference type="InterPro" id="IPR058792">
    <property type="entry name" value="Beta-barrel_RND_2"/>
</dbReference>
<evidence type="ECO:0000313" key="7">
    <source>
        <dbReference type="Proteomes" id="UP001364224"/>
    </source>
</evidence>
<dbReference type="PANTHER" id="PTHR30469:SF38">
    <property type="entry name" value="HLYD FAMILY SECRETION PROTEIN"/>
    <property type="match status" value="1"/>
</dbReference>
<dbReference type="EMBL" id="JAZHRV010000001">
    <property type="protein sequence ID" value="MEH2553118.1"/>
    <property type="molecule type" value="Genomic_DNA"/>
</dbReference>
<evidence type="ECO:0000256" key="1">
    <source>
        <dbReference type="ARBA" id="ARBA00009477"/>
    </source>
</evidence>
<name>A0ABU8B4Y5_9BRAD</name>
<dbReference type="Gene3D" id="2.40.30.170">
    <property type="match status" value="1"/>
</dbReference>
<feature type="region of interest" description="Disordered" evidence="2">
    <location>
        <begin position="58"/>
        <end position="88"/>
    </location>
</feature>
<feature type="domain" description="CusB-like beta-barrel" evidence="4">
    <location>
        <begin position="270"/>
        <end position="342"/>
    </location>
</feature>
<evidence type="ECO:0000256" key="3">
    <source>
        <dbReference type="SAM" id="Phobius"/>
    </source>
</evidence>
<evidence type="ECO:0000313" key="6">
    <source>
        <dbReference type="EMBL" id="MEH2553118.1"/>
    </source>
</evidence>
<keyword evidence="3" id="KW-1133">Transmembrane helix</keyword>
<evidence type="ECO:0000259" key="4">
    <source>
        <dbReference type="Pfam" id="PF25954"/>
    </source>
</evidence>
<feature type="transmembrane region" description="Helical" evidence="3">
    <location>
        <begin position="32"/>
        <end position="52"/>
    </location>
</feature>
<dbReference type="SUPFAM" id="SSF111369">
    <property type="entry name" value="HlyD-like secretion proteins"/>
    <property type="match status" value="1"/>
</dbReference>
<dbReference type="NCBIfam" id="TIGR01730">
    <property type="entry name" value="RND_mfp"/>
    <property type="match status" value="1"/>
</dbReference>
<protein>
    <submittedName>
        <fullName evidence="6">HlyD family secretion protein</fullName>
    </submittedName>
</protein>
<feature type="compositionally biased region" description="Low complexity" evidence="2">
    <location>
        <begin position="64"/>
        <end position="76"/>
    </location>
</feature>
<dbReference type="Pfam" id="PF25973">
    <property type="entry name" value="BSH_CzcB"/>
    <property type="match status" value="1"/>
</dbReference>
<accession>A0ABU8B4Y5</accession>
<dbReference type="InterPro" id="IPR058647">
    <property type="entry name" value="BSH_CzcB-like"/>
</dbReference>
<organism evidence="6 7">
    <name type="scientific">Bradyrhizobium algeriense</name>
    <dbReference type="NCBI Taxonomy" id="634784"/>
    <lineage>
        <taxon>Bacteria</taxon>
        <taxon>Pseudomonadati</taxon>
        <taxon>Pseudomonadota</taxon>
        <taxon>Alphaproteobacteria</taxon>
        <taxon>Hyphomicrobiales</taxon>
        <taxon>Nitrobacteraceae</taxon>
        <taxon>Bradyrhizobium</taxon>
    </lineage>
</organism>
<comment type="similarity">
    <text evidence="1">Belongs to the membrane fusion protein (MFP) (TC 8.A.1) family.</text>
</comment>
<sequence length="357" mass="38434">MEMKMTDDKSKLLRSLTIDRSASKVERPKSRWLPISATIVACVVAFAAFGAYEFRRQDPPKETAPQIAQQSAAQPQTPQPPAPNSKAAGNLAASGYVVARRKATVAAEITGKVVEVFIDEGMTVTDGQVVARLDSVLAERDYELARSRVETADAAVAAITADLEDATRIMSRVQTLSQKNFATEADLTKAQARVGVLSAQLRQAQSQFETARIDAKRSASMLDKHQIRAPFAGVVIDRSAQPGEMISPMSVGGYTRTGICTIVDMDSIEIEVDVNEAFIGRVAPGGAVNAMLDAYPDWTIPASVIAIVPTANREKATVKVRIRFEKKDPRILPDMAVKVNFLGDAKTKGATETTAAN</sequence>